<evidence type="ECO:0000313" key="2">
    <source>
        <dbReference type="Proteomes" id="UP000261704"/>
    </source>
</evidence>
<dbReference type="PANTHER" id="PTHR41247:SF1">
    <property type="entry name" value="HTH-TYPE TRANSCRIPTIONAL REPRESSOR YCNK"/>
    <property type="match status" value="1"/>
</dbReference>
<reference evidence="1 2" key="1">
    <citation type="submission" date="2018-09" db="EMBL/GenBank/DDBJ databases">
        <title>Profundibacter amoris BAR1 gen. nov., sp. nov., a new member of the Roseobacter clade isolated at Lokis Castle Vent Field on the Arctic Mid-Oceanic Ridge.</title>
        <authorList>
            <person name="Le Moine Bauer S."/>
            <person name="Sjoeberg A.G."/>
            <person name="L'Haridon S."/>
            <person name="Stokke R."/>
            <person name="Roalkvam I."/>
            <person name="Steen I.H."/>
            <person name="Dahle H."/>
        </authorList>
    </citation>
    <scope>NUCLEOTIDE SEQUENCE [LARGE SCALE GENOMIC DNA]</scope>
    <source>
        <strain evidence="1 2">BAR1</strain>
    </source>
</reference>
<dbReference type="SUPFAM" id="SSF160387">
    <property type="entry name" value="NosL/MerB-like"/>
    <property type="match status" value="1"/>
</dbReference>
<dbReference type="Proteomes" id="UP000261704">
    <property type="component" value="Chromosome"/>
</dbReference>
<dbReference type="AlphaFoldDB" id="A0A347ULG1"/>
<accession>A0A347ULG1</accession>
<dbReference type="OrthoDB" id="7354657at2"/>
<dbReference type="Pfam" id="PF05573">
    <property type="entry name" value="NosL"/>
    <property type="match status" value="1"/>
</dbReference>
<dbReference type="EMBL" id="CP032125">
    <property type="protein sequence ID" value="AXX99689.1"/>
    <property type="molecule type" value="Genomic_DNA"/>
</dbReference>
<organism evidence="1 2">
    <name type="scientific">Profundibacter amoris</name>
    <dbReference type="NCBI Taxonomy" id="2171755"/>
    <lineage>
        <taxon>Bacteria</taxon>
        <taxon>Pseudomonadati</taxon>
        <taxon>Pseudomonadota</taxon>
        <taxon>Alphaproteobacteria</taxon>
        <taxon>Rhodobacterales</taxon>
        <taxon>Paracoccaceae</taxon>
        <taxon>Profundibacter</taxon>
    </lineage>
</organism>
<proteinExistence type="predicted"/>
<dbReference type="KEGG" id="pamo:BAR1_04535"/>
<protein>
    <submittedName>
        <fullName evidence="1">Nitrous oxide reductase accessory protein NosL</fullName>
    </submittedName>
</protein>
<sequence>MLMLPALPSLATEKPGVAPVIDLPKPGPRDRCPVCGMFPERYPDWTATVLFQDGHADHFDGAKDFFKYLYDMPKYASGRKREQITGMGVTGYYAAEMIDAQQALYVIGSDVLGPMGHELVPHPDMYDAEAFMRDHAAIKILRFEDTSMEMLLGLDEGKFDWG</sequence>
<name>A0A347ULG1_9RHOB</name>
<dbReference type="Gene3D" id="3.30.70.2050">
    <property type="match status" value="1"/>
</dbReference>
<evidence type="ECO:0000313" key="1">
    <source>
        <dbReference type="EMBL" id="AXX99689.1"/>
    </source>
</evidence>
<dbReference type="InterPro" id="IPR008719">
    <property type="entry name" value="N2O_reductase_NosL"/>
</dbReference>
<keyword evidence="2" id="KW-1185">Reference proteome</keyword>
<gene>
    <name evidence="1" type="ORF">BAR1_04535</name>
</gene>
<dbReference type="PANTHER" id="PTHR41247">
    <property type="entry name" value="HTH-TYPE TRANSCRIPTIONAL REPRESSOR YCNK"/>
    <property type="match status" value="1"/>
</dbReference>